<evidence type="ECO:0000313" key="1">
    <source>
        <dbReference type="EMBL" id="KAJ4152898.1"/>
    </source>
</evidence>
<keyword evidence="2" id="KW-1185">Reference proteome</keyword>
<reference evidence="1" key="1">
    <citation type="journal article" date="2023" name="Access Microbiol">
        <title>De-novo genome assembly for Akanthomyces muscarius, a biocontrol agent of insect agricultural pests.</title>
        <authorList>
            <person name="Erdos Z."/>
            <person name="Studholme D.J."/>
            <person name="Raymond B."/>
            <person name="Sharma M."/>
        </authorList>
    </citation>
    <scope>NUCLEOTIDE SEQUENCE</scope>
    <source>
        <strain evidence="1">Ve6</strain>
    </source>
</reference>
<dbReference type="AlphaFoldDB" id="A0A9W8QBB1"/>
<sequence length="114" mass="12845">MQESAQMAAWIAATSRAQPNFRPKDNESVQLGTQRRALISQNRREIWVTIASYDNDYVDYISGNDPSASKNPFMTMKRYGPFPIEDGDHVKALCHMLLALSVQGAVLDKVEKNE</sequence>
<comment type="caution">
    <text evidence="1">The sequence shown here is derived from an EMBL/GenBank/DDBJ whole genome shotgun (WGS) entry which is preliminary data.</text>
</comment>
<organism evidence="1 2">
    <name type="scientific">Akanthomyces muscarius</name>
    <name type="common">Entomopathogenic fungus</name>
    <name type="synonym">Lecanicillium muscarium</name>
    <dbReference type="NCBI Taxonomy" id="2231603"/>
    <lineage>
        <taxon>Eukaryota</taxon>
        <taxon>Fungi</taxon>
        <taxon>Dikarya</taxon>
        <taxon>Ascomycota</taxon>
        <taxon>Pezizomycotina</taxon>
        <taxon>Sordariomycetes</taxon>
        <taxon>Hypocreomycetidae</taxon>
        <taxon>Hypocreales</taxon>
        <taxon>Cordycipitaceae</taxon>
        <taxon>Akanthomyces</taxon>
    </lineage>
</organism>
<dbReference type="RefSeq" id="XP_056053556.1">
    <property type="nucleotide sequence ID" value="XM_056196406.1"/>
</dbReference>
<name>A0A9W8QBB1_AKAMU</name>
<dbReference type="Proteomes" id="UP001144673">
    <property type="component" value="Chromosome 5"/>
</dbReference>
<accession>A0A9W8QBB1</accession>
<gene>
    <name evidence="1" type="ORF">LMH87_009417</name>
</gene>
<dbReference type="GeneID" id="80896576"/>
<dbReference type="KEGG" id="amus:LMH87_009417"/>
<evidence type="ECO:0000313" key="2">
    <source>
        <dbReference type="Proteomes" id="UP001144673"/>
    </source>
</evidence>
<proteinExistence type="predicted"/>
<protein>
    <submittedName>
        <fullName evidence="1">Uncharacterized protein</fullName>
    </submittedName>
</protein>
<dbReference type="EMBL" id="JAJHUN010000008">
    <property type="protein sequence ID" value="KAJ4152898.1"/>
    <property type="molecule type" value="Genomic_DNA"/>
</dbReference>